<dbReference type="NCBIfam" id="TIGR00229">
    <property type="entry name" value="sensory_box"/>
    <property type="match status" value="1"/>
</dbReference>
<dbReference type="InterPro" id="IPR035965">
    <property type="entry name" value="PAS-like_dom_sf"/>
</dbReference>
<dbReference type="PROSITE" id="PS50887">
    <property type="entry name" value="GGDEF"/>
    <property type="match status" value="1"/>
</dbReference>
<dbReference type="CDD" id="cd00130">
    <property type="entry name" value="PAS"/>
    <property type="match status" value="1"/>
</dbReference>
<dbReference type="RefSeq" id="WP_344996934.1">
    <property type="nucleotide sequence ID" value="NZ_BAABFR010000042.1"/>
</dbReference>
<sequence>MTGGQPPAPQFDPEATALAWAMAVTETGYTGTGVSGHLEPLRLLLTVLHEQWHANAPDVDRIAAVGKELVARGCTTPEALARTLDVISHAFGARCDCAPRPGPAAPARLAVVLSGVATGFTQALRDRILAEQSDIHAAVDAARRRAVSAYHLSEDRFRTVFTQSPIGIVITDDGGVVTDSNPAAEVMFGFAAPGLRGQAVARFFVDTRHTRDGAVPGADTDSAAVADGEHELRAEDGRTWWADVLVREVDSPAADGHHMYLLTDVTEARHRRQRLEYEATHDTLTGLANRAHAYRHLKQAVAAESHQRGRGAVVHLLYVDLDDFKRINDTHGHRVGDRILQVTADRLRAITGAEDIVARIGGDEFLIITTTDRLDSLARRVDEVLHEPVDIDGAELRVAASTGTTVGHPSDSRDIESMLHTADLAMYATKRRRRGGTQPRT</sequence>
<dbReference type="PANTHER" id="PTHR44757:SF2">
    <property type="entry name" value="BIOFILM ARCHITECTURE MAINTENANCE PROTEIN MBAA"/>
    <property type="match status" value="1"/>
</dbReference>
<dbReference type="Pfam" id="PF00990">
    <property type="entry name" value="GGDEF"/>
    <property type="match status" value="1"/>
</dbReference>
<evidence type="ECO:0000259" key="1">
    <source>
        <dbReference type="PROSITE" id="PS50112"/>
    </source>
</evidence>
<organism evidence="3 4">
    <name type="scientific">Tsukamurella soli</name>
    <dbReference type="NCBI Taxonomy" id="644556"/>
    <lineage>
        <taxon>Bacteria</taxon>
        <taxon>Bacillati</taxon>
        <taxon>Actinomycetota</taxon>
        <taxon>Actinomycetes</taxon>
        <taxon>Mycobacteriales</taxon>
        <taxon>Tsukamurellaceae</taxon>
        <taxon>Tsukamurella</taxon>
    </lineage>
</organism>
<dbReference type="CDD" id="cd01949">
    <property type="entry name" value="GGDEF"/>
    <property type="match status" value="1"/>
</dbReference>
<evidence type="ECO:0000313" key="3">
    <source>
        <dbReference type="EMBL" id="GAA4395304.1"/>
    </source>
</evidence>
<gene>
    <name evidence="3" type="ORF">GCM10023147_28370</name>
</gene>
<protein>
    <recommendedName>
        <fullName evidence="5">PAS domain S-box-containing protein/diguanylate cyclase (GGDEF) domain-containing protein</fullName>
    </recommendedName>
</protein>
<dbReference type="InterPro" id="IPR043128">
    <property type="entry name" value="Rev_trsase/Diguanyl_cyclase"/>
</dbReference>
<dbReference type="Proteomes" id="UP001500635">
    <property type="component" value="Unassembled WGS sequence"/>
</dbReference>
<feature type="domain" description="PAS" evidence="1">
    <location>
        <begin position="153"/>
        <end position="212"/>
    </location>
</feature>
<evidence type="ECO:0000313" key="4">
    <source>
        <dbReference type="Proteomes" id="UP001500635"/>
    </source>
</evidence>
<comment type="caution">
    <text evidence="3">The sequence shown here is derived from an EMBL/GenBank/DDBJ whole genome shotgun (WGS) entry which is preliminary data.</text>
</comment>
<dbReference type="SUPFAM" id="SSF55785">
    <property type="entry name" value="PYP-like sensor domain (PAS domain)"/>
    <property type="match status" value="1"/>
</dbReference>
<dbReference type="InterPro" id="IPR000014">
    <property type="entry name" value="PAS"/>
</dbReference>
<evidence type="ECO:0000259" key="2">
    <source>
        <dbReference type="PROSITE" id="PS50887"/>
    </source>
</evidence>
<name>A0ABP8JSA4_9ACTN</name>
<dbReference type="Gene3D" id="3.30.70.270">
    <property type="match status" value="1"/>
</dbReference>
<dbReference type="EMBL" id="BAABFR010000042">
    <property type="protein sequence ID" value="GAA4395304.1"/>
    <property type="molecule type" value="Genomic_DNA"/>
</dbReference>
<dbReference type="SMART" id="SM00267">
    <property type="entry name" value="GGDEF"/>
    <property type="match status" value="1"/>
</dbReference>
<proteinExistence type="predicted"/>
<dbReference type="InterPro" id="IPR000160">
    <property type="entry name" value="GGDEF_dom"/>
</dbReference>
<dbReference type="Gene3D" id="3.30.450.20">
    <property type="entry name" value="PAS domain"/>
    <property type="match status" value="1"/>
</dbReference>
<dbReference type="SMART" id="SM00091">
    <property type="entry name" value="PAS"/>
    <property type="match status" value="1"/>
</dbReference>
<dbReference type="PROSITE" id="PS50112">
    <property type="entry name" value="PAS"/>
    <property type="match status" value="1"/>
</dbReference>
<dbReference type="NCBIfam" id="TIGR00254">
    <property type="entry name" value="GGDEF"/>
    <property type="match status" value="1"/>
</dbReference>
<dbReference type="PANTHER" id="PTHR44757">
    <property type="entry name" value="DIGUANYLATE CYCLASE DGCP"/>
    <property type="match status" value="1"/>
</dbReference>
<dbReference type="InterPro" id="IPR052155">
    <property type="entry name" value="Biofilm_reg_signaling"/>
</dbReference>
<dbReference type="Pfam" id="PF13188">
    <property type="entry name" value="PAS_8"/>
    <property type="match status" value="1"/>
</dbReference>
<dbReference type="InterPro" id="IPR029787">
    <property type="entry name" value="Nucleotide_cyclase"/>
</dbReference>
<feature type="domain" description="GGDEF" evidence="2">
    <location>
        <begin position="312"/>
        <end position="441"/>
    </location>
</feature>
<keyword evidence="4" id="KW-1185">Reference proteome</keyword>
<reference evidence="4" key="1">
    <citation type="journal article" date="2019" name="Int. J. Syst. Evol. Microbiol.">
        <title>The Global Catalogue of Microorganisms (GCM) 10K type strain sequencing project: providing services to taxonomists for standard genome sequencing and annotation.</title>
        <authorList>
            <consortium name="The Broad Institute Genomics Platform"/>
            <consortium name="The Broad Institute Genome Sequencing Center for Infectious Disease"/>
            <person name="Wu L."/>
            <person name="Ma J."/>
        </authorList>
    </citation>
    <scope>NUCLEOTIDE SEQUENCE [LARGE SCALE GENOMIC DNA]</scope>
    <source>
        <strain evidence="4">JCM 17688</strain>
    </source>
</reference>
<dbReference type="SUPFAM" id="SSF55073">
    <property type="entry name" value="Nucleotide cyclase"/>
    <property type="match status" value="1"/>
</dbReference>
<accession>A0ABP8JSA4</accession>
<evidence type="ECO:0008006" key="5">
    <source>
        <dbReference type="Google" id="ProtNLM"/>
    </source>
</evidence>